<dbReference type="InterPro" id="IPR041652">
    <property type="entry name" value="DUF5616"/>
</dbReference>
<proteinExistence type="predicted"/>
<accession>A0A7C4BDE9</accession>
<feature type="domain" description="DUF5616" evidence="2">
    <location>
        <begin position="170"/>
        <end position="311"/>
    </location>
</feature>
<dbReference type="PANTHER" id="PTHR42252:SF1">
    <property type="entry name" value="DUF434 DOMAIN-CONTAINING PROTEIN"/>
    <property type="match status" value="1"/>
</dbReference>
<gene>
    <name evidence="3" type="ORF">ENV14_03555</name>
</gene>
<dbReference type="AlphaFoldDB" id="A0A7C4BDE9"/>
<dbReference type="InterPro" id="IPR007368">
    <property type="entry name" value="DUF434"/>
</dbReference>
<feature type="domain" description="DUF434" evidence="1">
    <location>
        <begin position="109"/>
        <end position="161"/>
    </location>
</feature>
<name>A0A7C4BDE9_9CREN</name>
<reference evidence="3" key="1">
    <citation type="journal article" date="2020" name="mSystems">
        <title>Genome- and Community-Level Interaction Insights into Carbon Utilization and Element Cycling Functions of Hydrothermarchaeota in Hydrothermal Sediment.</title>
        <authorList>
            <person name="Zhou Z."/>
            <person name="Liu Y."/>
            <person name="Xu W."/>
            <person name="Pan J."/>
            <person name="Luo Z.H."/>
            <person name="Li M."/>
        </authorList>
    </citation>
    <scope>NUCLEOTIDE SEQUENCE [LARGE SCALE GENOMIC DNA]</scope>
    <source>
        <strain evidence="3">SpSt-732</strain>
    </source>
</reference>
<dbReference type="Pfam" id="PF18481">
    <property type="entry name" value="DUF5616"/>
    <property type="match status" value="1"/>
</dbReference>
<sequence length="338" mass="38562">MATQEPFGTPPSRALSSSGIPVETLVTSFSALLLVVERGLFSSRDLSSFSSSRSSSSLTSISLLLIFYTKTHRVTWFIKAVESSETVYWGYKDLKSARKQRIILNRVVEATYDYRFLLSRGYSYTQALDVVTRRYMLNSYEKLLLFRCVHSITYSYETLKKIVYVCPEVVKHNLLVIDFYNILLTVVALIERRDVFLCDDCLVRDLRGSKLRARERVFLTESYNILASTLQQLQFFKEVIVIGDKNVSHSLEDIQALTRVLSDRLREVRVSYILTSKPDATTIDFAKMENSVVASTDSVIIEKSHRILPLTTLVLNNMKVKPLLDFSQLLGLSCPECP</sequence>
<organism evidence="3">
    <name type="scientific">Ignisphaera aggregans</name>
    <dbReference type="NCBI Taxonomy" id="334771"/>
    <lineage>
        <taxon>Archaea</taxon>
        <taxon>Thermoproteota</taxon>
        <taxon>Thermoprotei</taxon>
        <taxon>Desulfurococcales</taxon>
        <taxon>Desulfurococcaceae</taxon>
        <taxon>Ignisphaera</taxon>
    </lineage>
</organism>
<dbReference type="PANTHER" id="PTHR42252">
    <property type="entry name" value="DUF5616 DOMAIN-CONTAINING PROTEIN"/>
    <property type="match status" value="1"/>
</dbReference>
<dbReference type="Pfam" id="PF04256">
    <property type="entry name" value="DUF434"/>
    <property type="match status" value="1"/>
</dbReference>
<evidence type="ECO:0000259" key="1">
    <source>
        <dbReference type="Pfam" id="PF04256"/>
    </source>
</evidence>
<dbReference type="EMBL" id="DTFF01000032">
    <property type="protein sequence ID" value="HGI87452.1"/>
    <property type="molecule type" value="Genomic_DNA"/>
</dbReference>
<evidence type="ECO:0000313" key="3">
    <source>
        <dbReference type="EMBL" id="HGI87452.1"/>
    </source>
</evidence>
<comment type="caution">
    <text evidence="3">The sequence shown here is derived from an EMBL/GenBank/DDBJ whole genome shotgun (WGS) entry which is preliminary data.</text>
</comment>
<protein>
    <submittedName>
        <fullName evidence="3">DUF434 domain-containing protein</fullName>
    </submittedName>
</protein>
<evidence type="ECO:0000259" key="2">
    <source>
        <dbReference type="Pfam" id="PF18481"/>
    </source>
</evidence>